<gene>
    <name evidence="6" type="ORF">R1flu_025671</name>
</gene>
<evidence type="ECO:0000256" key="4">
    <source>
        <dbReference type="SAM" id="MobiDB-lite"/>
    </source>
</evidence>
<keyword evidence="7" id="KW-1185">Reference proteome</keyword>
<dbReference type="GO" id="GO:0003723">
    <property type="term" value="F:RNA binding"/>
    <property type="evidence" value="ECO:0007669"/>
    <property type="project" value="UniProtKB-UniRule"/>
</dbReference>
<reference evidence="6 7" key="1">
    <citation type="submission" date="2024-09" db="EMBL/GenBank/DDBJ databases">
        <title>Chromosome-scale assembly of Riccia fluitans.</title>
        <authorList>
            <person name="Paukszto L."/>
            <person name="Sawicki J."/>
            <person name="Karawczyk K."/>
            <person name="Piernik-Szablinska J."/>
            <person name="Szczecinska M."/>
            <person name="Mazdziarz M."/>
        </authorList>
    </citation>
    <scope>NUCLEOTIDE SEQUENCE [LARGE SCALE GENOMIC DNA]</scope>
    <source>
        <strain evidence="6">Rf_01</strain>
        <tissue evidence="6">Aerial parts of the thallus</tissue>
    </source>
</reference>
<protein>
    <recommendedName>
        <fullName evidence="5">DRBM domain-containing protein</fullName>
    </recommendedName>
</protein>
<dbReference type="SUPFAM" id="SSF54768">
    <property type="entry name" value="dsRNA-binding domain-like"/>
    <property type="match status" value="1"/>
</dbReference>
<accession>A0ABD1XYV3</accession>
<dbReference type="Pfam" id="PF00035">
    <property type="entry name" value="dsrm"/>
    <property type="match status" value="1"/>
</dbReference>
<dbReference type="InterPro" id="IPR014720">
    <property type="entry name" value="dsRBD_dom"/>
</dbReference>
<keyword evidence="1" id="KW-0677">Repeat</keyword>
<proteinExistence type="predicted"/>
<feature type="domain" description="DRBM" evidence="5">
    <location>
        <begin position="1"/>
        <end position="70"/>
    </location>
</feature>
<dbReference type="AlphaFoldDB" id="A0ABD1XYV3"/>
<dbReference type="PROSITE" id="PS50137">
    <property type="entry name" value="DS_RBD"/>
    <property type="match status" value="1"/>
</dbReference>
<dbReference type="Proteomes" id="UP001605036">
    <property type="component" value="Unassembled WGS sequence"/>
</dbReference>
<name>A0ABD1XYV3_9MARC</name>
<feature type="region of interest" description="Disordered" evidence="4">
    <location>
        <begin position="64"/>
        <end position="94"/>
    </location>
</feature>
<comment type="caution">
    <text evidence="6">The sequence shown here is derived from an EMBL/GenBank/DDBJ whole genome shotgun (WGS) entry which is preliminary data.</text>
</comment>
<dbReference type="Gene3D" id="3.30.160.20">
    <property type="match status" value="1"/>
</dbReference>
<sequence>MHKSQLQEYSQNADILPPVYKSIEECASHEPKYKCTVHLNGVNYESAEGFPNLKADEHAAAKMTLDSLQQTTDGSGHSPSPVHESSLCKNELQE</sequence>
<evidence type="ECO:0000313" key="6">
    <source>
        <dbReference type="EMBL" id="KAL2613979.1"/>
    </source>
</evidence>
<evidence type="ECO:0000256" key="1">
    <source>
        <dbReference type="ARBA" id="ARBA00022737"/>
    </source>
</evidence>
<evidence type="ECO:0000259" key="5">
    <source>
        <dbReference type="PROSITE" id="PS50137"/>
    </source>
</evidence>
<dbReference type="PANTHER" id="PTHR46031">
    <property type="match status" value="1"/>
</dbReference>
<dbReference type="EMBL" id="JBHFFA010000007">
    <property type="protein sequence ID" value="KAL2613979.1"/>
    <property type="molecule type" value="Genomic_DNA"/>
</dbReference>
<dbReference type="SMART" id="SM00358">
    <property type="entry name" value="DSRM"/>
    <property type="match status" value="1"/>
</dbReference>
<organism evidence="6 7">
    <name type="scientific">Riccia fluitans</name>
    <dbReference type="NCBI Taxonomy" id="41844"/>
    <lineage>
        <taxon>Eukaryota</taxon>
        <taxon>Viridiplantae</taxon>
        <taxon>Streptophyta</taxon>
        <taxon>Embryophyta</taxon>
        <taxon>Marchantiophyta</taxon>
        <taxon>Marchantiopsida</taxon>
        <taxon>Marchantiidae</taxon>
        <taxon>Marchantiales</taxon>
        <taxon>Ricciaceae</taxon>
        <taxon>Riccia</taxon>
    </lineage>
</organism>
<feature type="compositionally biased region" description="Polar residues" evidence="4">
    <location>
        <begin position="66"/>
        <end position="78"/>
    </location>
</feature>
<keyword evidence="2 3" id="KW-0694">RNA-binding</keyword>
<dbReference type="PANTHER" id="PTHR46031:SF35">
    <property type="entry name" value="DRBM DOMAIN-CONTAINING PROTEIN"/>
    <property type="match status" value="1"/>
</dbReference>
<evidence type="ECO:0000313" key="7">
    <source>
        <dbReference type="Proteomes" id="UP001605036"/>
    </source>
</evidence>
<evidence type="ECO:0000256" key="2">
    <source>
        <dbReference type="ARBA" id="ARBA00022884"/>
    </source>
</evidence>
<evidence type="ECO:0000256" key="3">
    <source>
        <dbReference type="PROSITE-ProRule" id="PRU00266"/>
    </source>
</evidence>